<evidence type="ECO:0000256" key="1">
    <source>
        <dbReference type="SAM" id="MobiDB-lite"/>
    </source>
</evidence>
<dbReference type="EMBL" id="MU802188">
    <property type="protein sequence ID" value="KAJ3980442.1"/>
    <property type="molecule type" value="Genomic_DNA"/>
</dbReference>
<dbReference type="PANTHER" id="PTHR31912:SF34">
    <property type="entry name" value="NOTOCHORD-RELATED PROTEIN"/>
    <property type="match status" value="1"/>
</dbReference>
<evidence type="ECO:0000313" key="2">
    <source>
        <dbReference type="EMBL" id="KAJ3980442.1"/>
    </source>
</evidence>
<sequence>MREFLTGVSTNHDYHPYKNKTTFLLDVLDNLPRLRLSSNHMKMILFIMRNSNPKEVPSYKALREEQAKLRDLCGIQSIQYKSQQGDIYYLNDIANIMKKNFENPEIAPHIMYYPEDTDGAPRSEFTQFARLREKPEQLTPSFQKDNKHFYVNELASLSNGCLVIPLIWVTVKGKVHAYCRMVNLGSNGLVVDEADVRVPASELDLNFPEILAEIGSLDFTEESTSYAASMPNKYRELDQDEDHIVIWMPVWADDVSGARSKQYQKHVNVYMCNGSLPGKLVQQEYHVNFVGSSQQVSATEMLGSVMEQAKATHANPVRCYNAATGSFCRFRIQVPYLPADNPQQSEECSHIGHNGSFPCRICHVGGTYAETETNEGYEAFYNAGQPRSSTETRDAIFKQICLASRGVATHVDALKTKSGTADKTAQYWIDILLKKSSELRQKNPQRSVDDISIELLLWLVTQTKQPYNPLLDNEQLDPSQDTPVENLHTYLLGHQKYSWYLMHTSWNDLTQALFTIRLQSTDTNGLTIPPIRGAYMMQYRNGLIGKHFKTLMQTSVFHIQDIVSENRFNLVKALGELGAVLWITEIDDLDQYLEDLVILIANVLDAWALIDPAKILRKIKLHLLVHLPEHIRRFGPSVRFSTEVFECFNAVFRMCSVLSNHQAPSRDIAMKNGELGRLKHIISGGHWVRNGHVEHAGNSVIAVLQSTPIIQRHLGWVPPRQLKPGMVQCPGRDKRTTLVGTNTQAFTGSTFHPGITPSSSWILGTHVISQSEDICPIGSWVIVRYEDNHFIAQVVEILHPAAADAHSVKFVTVQKFTLSQVLHHYYQMPVLHEPEEQYTVVESTNIQFIINVQHDCRAAKCCATGSHRQRQERTESGREIACIEHVPLKRYIINTHALHNAARLRRYLPRYLTVPRPLISDRVKWHNEIATELCISQATKRAQSKAQAAATRLKNKEKNQAGPQAGSAPVRPGTDESRSRKRQHVQISEESNGYNDNDSMDIS</sequence>
<accession>A0AA38UQN3</accession>
<feature type="compositionally biased region" description="Polar residues" evidence="1">
    <location>
        <begin position="985"/>
        <end position="1003"/>
    </location>
</feature>
<feature type="region of interest" description="Disordered" evidence="1">
    <location>
        <begin position="945"/>
        <end position="1003"/>
    </location>
</feature>
<dbReference type="AlphaFoldDB" id="A0AA38UQN3"/>
<proteinExistence type="predicted"/>
<dbReference type="Proteomes" id="UP001163850">
    <property type="component" value="Unassembled WGS sequence"/>
</dbReference>
<gene>
    <name evidence="2" type="ORF">F5890DRAFT_1447948</name>
</gene>
<dbReference type="PANTHER" id="PTHR31912">
    <property type="entry name" value="IP13529P"/>
    <property type="match status" value="1"/>
</dbReference>
<protein>
    <submittedName>
        <fullName evidence="2">Uncharacterized protein</fullName>
    </submittedName>
</protein>
<name>A0AA38UQN3_9AGAR</name>
<evidence type="ECO:0000313" key="3">
    <source>
        <dbReference type="Proteomes" id="UP001163850"/>
    </source>
</evidence>
<comment type="caution">
    <text evidence="2">The sequence shown here is derived from an EMBL/GenBank/DDBJ whole genome shotgun (WGS) entry which is preliminary data.</text>
</comment>
<organism evidence="2 3">
    <name type="scientific">Lentinula detonsa</name>
    <dbReference type="NCBI Taxonomy" id="2804962"/>
    <lineage>
        <taxon>Eukaryota</taxon>
        <taxon>Fungi</taxon>
        <taxon>Dikarya</taxon>
        <taxon>Basidiomycota</taxon>
        <taxon>Agaricomycotina</taxon>
        <taxon>Agaricomycetes</taxon>
        <taxon>Agaricomycetidae</taxon>
        <taxon>Agaricales</taxon>
        <taxon>Marasmiineae</taxon>
        <taxon>Omphalotaceae</taxon>
        <taxon>Lentinula</taxon>
    </lineage>
</organism>
<reference evidence="2" key="1">
    <citation type="submission" date="2022-08" db="EMBL/GenBank/DDBJ databases">
        <authorList>
            <consortium name="DOE Joint Genome Institute"/>
            <person name="Min B."/>
            <person name="Riley R."/>
            <person name="Sierra-Patev S."/>
            <person name="Naranjo-Ortiz M."/>
            <person name="Looney B."/>
            <person name="Konkel Z."/>
            <person name="Slot J.C."/>
            <person name="Sakamoto Y."/>
            <person name="Steenwyk J.L."/>
            <person name="Rokas A."/>
            <person name="Carro J."/>
            <person name="Camarero S."/>
            <person name="Ferreira P."/>
            <person name="Molpeceres G."/>
            <person name="Ruiz-Duenas F.J."/>
            <person name="Serrano A."/>
            <person name="Henrissat B."/>
            <person name="Drula E."/>
            <person name="Hughes K.W."/>
            <person name="Mata J.L."/>
            <person name="Ishikawa N.K."/>
            <person name="Vargas-Isla R."/>
            <person name="Ushijima S."/>
            <person name="Smith C.A."/>
            <person name="Ahrendt S."/>
            <person name="Andreopoulos W."/>
            <person name="He G."/>
            <person name="Labutti K."/>
            <person name="Lipzen A."/>
            <person name="Ng V."/>
            <person name="Sandor L."/>
            <person name="Barry K."/>
            <person name="Martinez A.T."/>
            <person name="Xiao Y."/>
            <person name="Gibbons J.G."/>
            <person name="Terashima K."/>
            <person name="Hibbett D.S."/>
            <person name="Grigoriev I.V."/>
        </authorList>
    </citation>
    <scope>NUCLEOTIDE SEQUENCE</scope>
    <source>
        <strain evidence="2">TFB7829</strain>
    </source>
</reference>